<evidence type="ECO:0000256" key="3">
    <source>
        <dbReference type="SAM" id="Phobius"/>
    </source>
</evidence>
<dbReference type="AlphaFoldDB" id="A0A914EBA7"/>
<keyword evidence="1" id="KW-0547">Nucleotide-binding</keyword>
<dbReference type="GO" id="GO:0015937">
    <property type="term" value="P:coenzyme A biosynthetic process"/>
    <property type="evidence" value="ECO:0007669"/>
    <property type="project" value="InterPro"/>
</dbReference>
<dbReference type="Pfam" id="PF01121">
    <property type="entry name" value="CoaE"/>
    <property type="match status" value="1"/>
</dbReference>
<keyword evidence="3" id="KW-0812">Transmembrane</keyword>
<keyword evidence="3" id="KW-1133">Transmembrane helix</keyword>
<dbReference type="CDD" id="cd02022">
    <property type="entry name" value="DPCK"/>
    <property type="match status" value="1"/>
</dbReference>
<keyword evidence="2" id="KW-0067">ATP-binding</keyword>
<dbReference type="GO" id="GO:0004140">
    <property type="term" value="F:dephospho-CoA kinase activity"/>
    <property type="evidence" value="ECO:0007669"/>
    <property type="project" value="InterPro"/>
</dbReference>
<evidence type="ECO:0000313" key="5">
    <source>
        <dbReference type="WBParaSite" id="ACRNAN_scaffold6976.g29185.t1"/>
    </source>
</evidence>
<dbReference type="NCBIfam" id="TIGR00152">
    <property type="entry name" value="dephospho-CoA kinase"/>
    <property type="match status" value="1"/>
</dbReference>
<protein>
    <submittedName>
        <fullName evidence="5">Dephospho-CoA kinase</fullName>
    </submittedName>
</protein>
<dbReference type="WBParaSite" id="ACRNAN_scaffold6976.g29185.t1">
    <property type="protein sequence ID" value="ACRNAN_scaffold6976.g29185.t1"/>
    <property type="gene ID" value="ACRNAN_scaffold6976.g29185"/>
</dbReference>
<dbReference type="Gene3D" id="3.40.50.300">
    <property type="entry name" value="P-loop containing nucleotide triphosphate hydrolases"/>
    <property type="match status" value="1"/>
</dbReference>
<evidence type="ECO:0000313" key="4">
    <source>
        <dbReference type="Proteomes" id="UP000887540"/>
    </source>
</evidence>
<keyword evidence="4" id="KW-1185">Reference proteome</keyword>
<organism evidence="4 5">
    <name type="scientific">Acrobeloides nanus</name>
    <dbReference type="NCBI Taxonomy" id="290746"/>
    <lineage>
        <taxon>Eukaryota</taxon>
        <taxon>Metazoa</taxon>
        <taxon>Ecdysozoa</taxon>
        <taxon>Nematoda</taxon>
        <taxon>Chromadorea</taxon>
        <taxon>Rhabditida</taxon>
        <taxon>Tylenchina</taxon>
        <taxon>Cephalobomorpha</taxon>
        <taxon>Cephaloboidea</taxon>
        <taxon>Cephalobidae</taxon>
        <taxon>Acrobeloides</taxon>
    </lineage>
</organism>
<dbReference type="InterPro" id="IPR027417">
    <property type="entry name" value="P-loop_NTPase"/>
</dbReference>
<accession>A0A914EBA7</accession>
<feature type="transmembrane region" description="Helical" evidence="3">
    <location>
        <begin position="108"/>
        <end position="129"/>
    </location>
</feature>
<dbReference type="SUPFAM" id="SSF52540">
    <property type="entry name" value="P-loop containing nucleoside triphosphate hydrolases"/>
    <property type="match status" value="1"/>
</dbReference>
<reference evidence="5" key="1">
    <citation type="submission" date="2022-11" db="UniProtKB">
        <authorList>
            <consortium name="WormBaseParasite"/>
        </authorList>
    </citation>
    <scope>IDENTIFICATION</scope>
</reference>
<evidence type="ECO:0000256" key="2">
    <source>
        <dbReference type="ARBA" id="ARBA00022840"/>
    </source>
</evidence>
<name>A0A914EBA7_9BILA</name>
<dbReference type="PANTHER" id="PTHR10695">
    <property type="entry name" value="DEPHOSPHO-COA KINASE-RELATED"/>
    <property type="match status" value="1"/>
</dbReference>
<sequence length="130" mass="15127">MIRQALICFLKGYKFVVMDVPLLFEGPMHKIMQKIVVVHCDEENQIQRLMLRDSLAESEARARIQAQMPIEEKRKRATHPVDNNGDIEETKKQIHRIIDEFEASWLPVFIRAGIFTVIIALCLPVIKIFI</sequence>
<dbReference type="Proteomes" id="UP000887540">
    <property type="component" value="Unplaced"/>
</dbReference>
<keyword evidence="3" id="KW-0472">Membrane</keyword>
<dbReference type="GO" id="GO:0005524">
    <property type="term" value="F:ATP binding"/>
    <property type="evidence" value="ECO:0007669"/>
    <property type="project" value="UniProtKB-KW"/>
</dbReference>
<dbReference type="PANTHER" id="PTHR10695:SF46">
    <property type="entry name" value="BIFUNCTIONAL COENZYME A SYNTHASE-RELATED"/>
    <property type="match status" value="1"/>
</dbReference>
<dbReference type="PROSITE" id="PS51219">
    <property type="entry name" value="DPCK"/>
    <property type="match status" value="1"/>
</dbReference>
<evidence type="ECO:0000256" key="1">
    <source>
        <dbReference type="ARBA" id="ARBA00022741"/>
    </source>
</evidence>
<proteinExistence type="predicted"/>
<dbReference type="InterPro" id="IPR001977">
    <property type="entry name" value="Depp_CoAkinase"/>
</dbReference>